<proteinExistence type="predicted"/>
<evidence type="ECO:0000313" key="1">
    <source>
        <dbReference type="EMBL" id="KAK4291994.1"/>
    </source>
</evidence>
<comment type="caution">
    <text evidence="1">The sequence shown here is derived from an EMBL/GenBank/DDBJ whole genome shotgun (WGS) entry which is preliminary data.</text>
</comment>
<organism evidence="1 2">
    <name type="scientific">Petrolisthes manimaculis</name>
    <dbReference type="NCBI Taxonomy" id="1843537"/>
    <lineage>
        <taxon>Eukaryota</taxon>
        <taxon>Metazoa</taxon>
        <taxon>Ecdysozoa</taxon>
        <taxon>Arthropoda</taxon>
        <taxon>Crustacea</taxon>
        <taxon>Multicrustacea</taxon>
        <taxon>Malacostraca</taxon>
        <taxon>Eumalacostraca</taxon>
        <taxon>Eucarida</taxon>
        <taxon>Decapoda</taxon>
        <taxon>Pleocyemata</taxon>
        <taxon>Anomura</taxon>
        <taxon>Galatheoidea</taxon>
        <taxon>Porcellanidae</taxon>
        <taxon>Petrolisthes</taxon>
    </lineage>
</organism>
<keyword evidence="2" id="KW-1185">Reference proteome</keyword>
<sequence>MSPHWINKSYSTYEATGRLQDALGCYECLCVSQGSEEVYKGLLECYLNLDQPHSVMNITQGLLGTRKLPIQSPTNPGLNTCNNKSKSPRFVTVGKEINHKGIN</sequence>
<protein>
    <submittedName>
        <fullName evidence="1">Uncharacterized protein</fullName>
    </submittedName>
</protein>
<reference evidence="1" key="1">
    <citation type="submission" date="2023-11" db="EMBL/GenBank/DDBJ databases">
        <title>Genome assemblies of two species of porcelain crab, Petrolisthes cinctipes and Petrolisthes manimaculis (Anomura: Porcellanidae).</title>
        <authorList>
            <person name="Angst P."/>
        </authorList>
    </citation>
    <scope>NUCLEOTIDE SEQUENCE</scope>
    <source>
        <strain evidence="1">PB745_02</strain>
        <tissue evidence="1">Gill</tissue>
    </source>
</reference>
<name>A0AAE1TQP4_9EUCA</name>
<dbReference type="AlphaFoldDB" id="A0AAE1TQP4"/>
<dbReference type="Proteomes" id="UP001292094">
    <property type="component" value="Unassembled WGS sequence"/>
</dbReference>
<evidence type="ECO:0000313" key="2">
    <source>
        <dbReference type="Proteomes" id="UP001292094"/>
    </source>
</evidence>
<gene>
    <name evidence="1" type="ORF">Pmani_035208</name>
</gene>
<dbReference type="EMBL" id="JAWZYT010004977">
    <property type="protein sequence ID" value="KAK4291994.1"/>
    <property type="molecule type" value="Genomic_DNA"/>
</dbReference>
<accession>A0AAE1TQP4</accession>